<dbReference type="PANTHER" id="PTHR11177:SF360">
    <property type="entry name" value="CHITINASE 4-RELATED"/>
    <property type="match status" value="1"/>
</dbReference>
<evidence type="ECO:0000256" key="9">
    <source>
        <dbReference type="ARBA" id="ARBA00023277"/>
    </source>
</evidence>
<dbReference type="OrthoDB" id="73875at2759"/>
<evidence type="ECO:0000256" key="11">
    <source>
        <dbReference type="ARBA" id="ARBA00023326"/>
    </source>
</evidence>
<dbReference type="GO" id="GO:0005576">
    <property type="term" value="C:extracellular region"/>
    <property type="evidence" value="ECO:0007669"/>
    <property type="project" value="TreeGrafter"/>
</dbReference>
<dbReference type="EC" id="3.2.1.14" evidence="3"/>
<protein>
    <recommendedName>
        <fullName evidence="3">chitinase</fullName>
        <ecNumber evidence="3">3.2.1.14</ecNumber>
    </recommendedName>
</protein>
<organism evidence="14">
    <name type="scientific">Oppiella nova</name>
    <dbReference type="NCBI Taxonomy" id="334625"/>
    <lineage>
        <taxon>Eukaryota</taxon>
        <taxon>Metazoa</taxon>
        <taxon>Ecdysozoa</taxon>
        <taxon>Arthropoda</taxon>
        <taxon>Chelicerata</taxon>
        <taxon>Arachnida</taxon>
        <taxon>Acari</taxon>
        <taxon>Acariformes</taxon>
        <taxon>Sarcoptiformes</taxon>
        <taxon>Oribatida</taxon>
        <taxon>Brachypylina</taxon>
        <taxon>Oppioidea</taxon>
        <taxon>Oppiidae</taxon>
        <taxon>Oppiella</taxon>
    </lineage>
</organism>
<dbReference type="InterPro" id="IPR029070">
    <property type="entry name" value="Chitinase_insertion_sf"/>
</dbReference>
<keyword evidence="15" id="KW-1185">Reference proteome</keyword>
<dbReference type="InterPro" id="IPR011583">
    <property type="entry name" value="Chitinase_II/V-like_cat"/>
</dbReference>
<evidence type="ECO:0000256" key="5">
    <source>
        <dbReference type="ARBA" id="ARBA00022729"/>
    </source>
</evidence>
<dbReference type="GO" id="GO:0000272">
    <property type="term" value="P:polysaccharide catabolic process"/>
    <property type="evidence" value="ECO:0007669"/>
    <property type="project" value="UniProtKB-KW"/>
</dbReference>
<dbReference type="SMART" id="SM00636">
    <property type="entry name" value="Glyco_18"/>
    <property type="match status" value="1"/>
</dbReference>
<dbReference type="Gene3D" id="3.20.20.80">
    <property type="entry name" value="Glycosidases"/>
    <property type="match status" value="1"/>
</dbReference>
<keyword evidence="7" id="KW-0146">Chitin degradation</keyword>
<dbReference type="InterPro" id="IPR001223">
    <property type="entry name" value="Glyco_hydro18_cat"/>
</dbReference>
<evidence type="ECO:0000313" key="15">
    <source>
        <dbReference type="Proteomes" id="UP000728032"/>
    </source>
</evidence>
<dbReference type="Gene3D" id="3.10.50.10">
    <property type="match status" value="1"/>
</dbReference>
<sequence length="430" mass="48330">YRPNDGKYNVDNIDPFLCSHIIYAFAILGDDHKIKSHDPYNDLTDNYGKGSYSKFNALKVRKSGLKTMIAIGGWEEGSVKYSEMVAKQTSRKVFVDSVVEFLGKYGFDGLDFDWEYPANRGGKPQDKYNLVHLFRELKVAFAPRGYLLTSAVSAGKEIIDNGYDIPDFINVMCYDYHGGWDKATRLNSPLYDRPSITNDKYFNANFSINYWISKGAPKHKIVMGMAAYGRSFTLANPIINGLSAPAPEMGQPGPYTRAPGMLGYNEICRMKASTGWTEVRDPYHLTPYVYRDREWIGFDDTQRIQLKAQFIKSMGLAGGMVWSLDTDDFHGKCGPKYPLLNAISLVFGEDGDCEISYEPIEQGQNLNATTDISPLNSTTDKSPFSCPGVGYFKNPHNCQKCYQCAPTTILNSYQAYEKDCRNGTAFNSFI</sequence>
<evidence type="ECO:0000256" key="3">
    <source>
        <dbReference type="ARBA" id="ARBA00012729"/>
    </source>
</evidence>
<evidence type="ECO:0000256" key="4">
    <source>
        <dbReference type="ARBA" id="ARBA00022669"/>
    </source>
</evidence>
<evidence type="ECO:0000259" key="13">
    <source>
        <dbReference type="PROSITE" id="PS51910"/>
    </source>
</evidence>
<dbReference type="CDD" id="cd02872">
    <property type="entry name" value="GH18_chitolectin_chitotriosidase"/>
    <property type="match status" value="1"/>
</dbReference>
<evidence type="ECO:0000256" key="7">
    <source>
        <dbReference type="ARBA" id="ARBA00023024"/>
    </source>
</evidence>
<dbReference type="GO" id="GO:0008843">
    <property type="term" value="F:endochitinase activity"/>
    <property type="evidence" value="ECO:0007669"/>
    <property type="project" value="UniProtKB-EC"/>
</dbReference>
<dbReference type="SUPFAM" id="SSF54556">
    <property type="entry name" value="Chitinase insertion domain"/>
    <property type="match status" value="1"/>
</dbReference>
<dbReference type="GO" id="GO:0006032">
    <property type="term" value="P:chitin catabolic process"/>
    <property type="evidence" value="ECO:0007669"/>
    <property type="project" value="UniProtKB-KW"/>
</dbReference>
<dbReference type="Proteomes" id="UP000728032">
    <property type="component" value="Unassembled WGS sequence"/>
</dbReference>
<keyword evidence="4" id="KW-0147">Chitin-binding</keyword>
<evidence type="ECO:0000256" key="2">
    <source>
        <dbReference type="ARBA" id="ARBA00009121"/>
    </source>
</evidence>
<evidence type="ECO:0000256" key="6">
    <source>
        <dbReference type="ARBA" id="ARBA00022801"/>
    </source>
</evidence>
<comment type="catalytic activity">
    <reaction evidence="1">
        <text>Random endo-hydrolysis of N-acetyl-beta-D-glucosaminide (1-&gt;4)-beta-linkages in chitin and chitodextrins.</text>
        <dbReference type="EC" id="3.2.1.14"/>
    </reaction>
</comment>
<dbReference type="EMBL" id="OC919014">
    <property type="protein sequence ID" value="CAD7650561.1"/>
    <property type="molecule type" value="Genomic_DNA"/>
</dbReference>
<name>A0A7R9QM94_9ACAR</name>
<keyword evidence="5" id="KW-0732">Signal</keyword>
<comment type="similarity">
    <text evidence="2">Belongs to the glycosyl hydrolase 18 family. Chitinase class II subfamily.</text>
</comment>
<dbReference type="InterPro" id="IPR001579">
    <property type="entry name" value="Glyco_hydro_18_chit_AS"/>
</dbReference>
<evidence type="ECO:0000256" key="1">
    <source>
        <dbReference type="ARBA" id="ARBA00000822"/>
    </source>
</evidence>
<dbReference type="PANTHER" id="PTHR11177">
    <property type="entry name" value="CHITINASE"/>
    <property type="match status" value="1"/>
</dbReference>
<dbReference type="InterPro" id="IPR050314">
    <property type="entry name" value="Glycosyl_Hydrlase_18"/>
</dbReference>
<accession>A0A7R9QM94</accession>
<dbReference type="PROSITE" id="PS01095">
    <property type="entry name" value="GH18_1"/>
    <property type="match status" value="1"/>
</dbReference>
<feature type="non-terminal residue" evidence="14">
    <location>
        <position position="1"/>
    </location>
</feature>
<evidence type="ECO:0000256" key="8">
    <source>
        <dbReference type="ARBA" id="ARBA00023157"/>
    </source>
</evidence>
<feature type="domain" description="GH18" evidence="13">
    <location>
        <begin position="1"/>
        <end position="350"/>
    </location>
</feature>
<dbReference type="GO" id="GO:0008061">
    <property type="term" value="F:chitin binding"/>
    <property type="evidence" value="ECO:0007669"/>
    <property type="project" value="UniProtKB-KW"/>
</dbReference>
<dbReference type="SUPFAM" id="SSF51445">
    <property type="entry name" value="(Trans)glycosidases"/>
    <property type="match status" value="1"/>
</dbReference>
<gene>
    <name evidence="14" type="ORF">ONB1V03_LOCUS7876</name>
</gene>
<dbReference type="PROSITE" id="PS51910">
    <property type="entry name" value="GH18_2"/>
    <property type="match status" value="1"/>
</dbReference>
<dbReference type="Pfam" id="PF00704">
    <property type="entry name" value="Glyco_hydro_18"/>
    <property type="match status" value="1"/>
</dbReference>
<evidence type="ECO:0000256" key="12">
    <source>
        <dbReference type="RuleBase" id="RU000489"/>
    </source>
</evidence>
<keyword evidence="11" id="KW-0624">Polysaccharide degradation</keyword>
<dbReference type="AlphaFoldDB" id="A0A7R9QM94"/>
<proteinExistence type="inferred from homology"/>
<keyword evidence="6 12" id="KW-0378">Hydrolase</keyword>
<dbReference type="EMBL" id="CAJPVJ010004189">
    <property type="protein sequence ID" value="CAG2168386.1"/>
    <property type="molecule type" value="Genomic_DNA"/>
</dbReference>
<feature type="non-terminal residue" evidence="14">
    <location>
        <position position="430"/>
    </location>
</feature>
<evidence type="ECO:0000313" key="14">
    <source>
        <dbReference type="EMBL" id="CAD7650561.1"/>
    </source>
</evidence>
<keyword evidence="10 12" id="KW-0326">Glycosidase</keyword>
<evidence type="ECO:0000256" key="10">
    <source>
        <dbReference type="ARBA" id="ARBA00023295"/>
    </source>
</evidence>
<keyword evidence="9" id="KW-0119">Carbohydrate metabolism</keyword>
<dbReference type="FunFam" id="3.10.50.10:FF:000004">
    <property type="entry name" value="Chitinase 5"/>
    <property type="match status" value="1"/>
</dbReference>
<dbReference type="InterPro" id="IPR017853">
    <property type="entry name" value="GH"/>
</dbReference>
<reference evidence="14" key="1">
    <citation type="submission" date="2020-11" db="EMBL/GenBank/DDBJ databases">
        <authorList>
            <person name="Tran Van P."/>
        </authorList>
    </citation>
    <scope>NUCLEOTIDE SEQUENCE</scope>
</reference>
<keyword evidence="8" id="KW-1015">Disulfide bond</keyword>